<accession>A0A3R7CK80</accession>
<evidence type="ECO:0000313" key="1">
    <source>
        <dbReference type="EMBL" id="RHW45286.1"/>
    </source>
</evidence>
<protein>
    <submittedName>
        <fullName evidence="1">Uncharacterized protein</fullName>
    </submittedName>
</protein>
<gene>
    <name evidence="1" type="ORF">DS832_07895</name>
</gene>
<organism evidence="1 2">
    <name type="scientific">Bombilactobacillus bombi</name>
    <dbReference type="NCBI Taxonomy" id="1303590"/>
    <lineage>
        <taxon>Bacteria</taxon>
        <taxon>Bacillati</taxon>
        <taxon>Bacillota</taxon>
        <taxon>Bacilli</taxon>
        <taxon>Lactobacillales</taxon>
        <taxon>Lactobacillaceae</taxon>
        <taxon>Bombilactobacillus</taxon>
    </lineage>
</organism>
<proteinExistence type="predicted"/>
<comment type="caution">
    <text evidence="1">The sequence shown here is derived from an EMBL/GenBank/DDBJ whole genome shotgun (WGS) entry which is preliminary data.</text>
</comment>
<dbReference type="EMBL" id="QOCS01000021">
    <property type="protein sequence ID" value="RHW45286.1"/>
    <property type="molecule type" value="Genomic_DNA"/>
</dbReference>
<evidence type="ECO:0000313" key="2">
    <source>
        <dbReference type="Proteomes" id="UP000284822"/>
    </source>
</evidence>
<sequence>MGYIMDKIKKLNPYYTGSTFTETLTRLILSLSLGERKRLNEDQYYKQLEDNYYRSLEPRKEIDLDNYDEDLKGVTNG</sequence>
<dbReference type="AlphaFoldDB" id="A0A3R7CK80"/>
<dbReference type="Proteomes" id="UP000284822">
    <property type="component" value="Unassembled WGS sequence"/>
</dbReference>
<name>A0A3R7CK80_9LACO</name>
<reference evidence="1 2" key="1">
    <citation type="submission" date="2018-07" db="EMBL/GenBank/DDBJ databases">
        <title>Genome sequences of six Lactobacillus spp. isolated from bumble bee guts.</title>
        <authorList>
            <person name="Motta E.V.S."/>
            <person name="Moran N.A."/>
        </authorList>
    </citation>
    <scope>NUCLEOTIDE SEQUENCE [LARGE SCALE GENOMIC DNA]</scope>
    <source>
        <strain evidence="1 2">LV-8.1</strain>
    </source>
</reference>